<dbReference type="OrthoDB" id="7294846at2759"/>
<gene>
    <name evidence="1" type="ORF">CINC_LOCUS3441</name>
</gene>
<keyword evidence="2" id="KW-1185">Reference proteome</keyword>
<accession>A0A9P0BQ48</accession>
<dbReference type="Proteomes" id="UP001154114">
    <property type="component" value="Chromosome 15"/>
</dbReference>
<proteinExistence type="predicted"/>
<reference evidence="1" key="1">
    <citation type="submission" date="2021-12" db="EMBL/GenBank/DDBJ databases">
        <authorList>
            <person name="King R."/>
        </authorList>
    </citation>
    <scope>NUCLEOTIDE SEQUENCE</scope>
</reference>
<evidence type="ECO:0000313" key="1">
    <source>
        <dbReference type="EMBL" id="CAH0586951.1"/>
    </source>
</evidence>
<protein>
    <submittedName>
        <fullName evidence="1">Uncharacterized protein</fullName>
    </submittedName>
</protein>
<organism evidence="1 2">
    <name type="scientific">Chrysodeixis includens</name>
    <name type="common">Soybean looper</name>
    <name type="synonym">Pseudoplusia includens</name>
    <dbReference type="NCBI Taxonomy" id="689277"/>
    <lineage>
        <taxon>Eukaryota</taxon>
        <taxon>Metazoa</taxon>
        <taxon>Ecdysozoa</taxon>
        <taxon>Arthropoda</taxon>
        <taxon>Hexapoda</taxon>
        <taxon>Insecta</taxon>
        <taxon>Pterygota</taxon>
        <taxon>Neoptera</taxon>
        <taxon>Endopterygota</taxon>
        <taxon>Lepidoptera</taxon>
        <taxon>Glossata</taxon>
        <taxon>Ditrysia</taxon>
        <taxon>Noctuoidea</taxon>
        <taxon>Noctuidae</taxon>
        <taxon>Plusiinae</taxon>
        <taxon>Chrysodeixis</taxon>
    </lineage>
</organism>
<dbReference type="EMBL" id="LR824018">
    <property type="protein sequence ID" value="CAH0586951.1"/>
    <property type="molecule type" value="Genomic_DNA"/>
</dbReference>
<dbReference type="AlphaFoldDB" id="A0A9P0BQ48"/>
<sequence length="215" mass="24565">MWTTVLTNPQFSLEPLELRMLKRQLACVTCRCDTCSYNFKPLYEKVAQLNNKRDREVQAEGGHSVAPKQRSLNKTFNHDGFCPTCCMTLQILRGGMVKVYKDVESETTKSMFCCDKATGKRTKYLEKTTSVTKKPCERISNLTLCDFISENSSIAVSSSATNTPPFSVRKRIHKEKVKFQDTTPHLNKTTNQQFTEFNCTCIESFIDSIRPPMDM</sequence>
<name>A0A9P0BQ48_CHRIL</name>
<evidence type="ECO:0000313" key="2">
    <source>
        <dbReference type="Proteomes" id="UP001154114"/>
    </source>
</evidence>